<feature type="transmembrane region" description="Helical" evidence="11">
    <location>
        <begin position="48"/>
        <end position="70"/>
    </location>
</feature>
<dbReference type="InterPro" id="IPR050083">
    <property type="entry name" value="HtpX_protease"/>
</dbReference>
<keyword evidence="9" id="KW-0482">Metalloprotease</keyword>
<gene>
    <name evidence="13" type="ordered locus">Calhy_1140</name>
</gene>
<dbReference type="InterPro" id="IPR001915">
    <property type="entry name" value="Peptidase_M48"/>
</dbReference>
<organism evidence="13 14">
    <name type="scientific">Caldicellulosiruptor hydrothermalis (strain DSM 18901 / VKM B-2411 / 108)</name>
    <dbReference type="NCBI Taxonomy" id="632292"/>
    <lineage>
        <taxon>Bacteria</taxon>
        <taxon>Bacillati</taxon>
        <taxon>Bacillota</taxon>
        <taxon>Bacillota incertae sedis</taxon>
        <taxon>Caldicellulosiruptorales</taxon>
        <taxon>Caldicellulosiruptoraceae</taxon>
        <taxon>Caldicellulosiruptor</taxon>
    </lineage>
</organism>
<feature type="transmembrane region" description="Helical" evidence="11">
    <location>
        <begin position="6"/>
        <end position="28"/>
    </location>
</feature>
<dbReference type="RefSeq" id="WP_013403041.1">
    <property type="nucleotide sequence ID" value="NC_014652.1"/>
</dbReference>
<evidence type="ECO:0000256" key="9">
    <source>
        <dbReference type="ARBA" id="ARBA00023049"/>
    </source>
</evidence>
<feature type="transmembrane region" description="Helical" evidence="11">
    <location>
        <begin position="389"/>
        <end position="411"/>
    </location>
</feature>
<feature type="transmembrane region" description="Helical" evidence="11">
    <location>
        <begin position="152"/>
        <end position="172"/>
    </location>
</feature>
<evidence type="ECO:0000313" key="14">
    <source>
        <dbReference type="Proteomes" id="UP000006890"/>
    </source>
</evidence>
<dbReference type="eggNOG" id="COG0501">
    <property type="taxonomic scope" value="Bacteria"/>
</dbReference>
<keyword evidence="5" id="KW-0479">Metal-binding</keyword>
<evidence type="ECO:0000256" key="2">
    <source>
        <dbReference type="ARBA" id="ARBA00022475"/>
    </source>
</evidence>
<reference evidence="13 14" key="2">
    <citation type="journal article" date="2011" name="J. Bacteriol.">
        <title>Complete genome sequences for the anaerobic, extremely thermophilic plant biomass-degrading bacteria Caldicellulosiruptor hydrothermalis, Caldicellulosiruptor kristjanssonii, Caldicellulosiruptor kronotskyensis, Caldicellulosiruptor owensenis, and Caldicellulosiruptor lactoaceticus.</title>
        <authorList>
            <person name="Blumer-Schuette S.E."/>
            <person name="Ozdemir I."/>
            <person name="Mistry D."/>
            <person name="Lucas S."/>
            <person name="Lapidus A."/>
            <person name="Cheng J.F."/>
            <person name="Goodwin L.A."/>
            <person name="Pitluck S."/>
            <person name="Land M.L."/>
            <person name="Hauser L.J."/>
            <person name="Woyke T."/>
            <person name="Mikhailova N."/>
            <person name="Pati A."/>
            <person name="Kyrpides N.C."/>
            <person name="Ivanova N."/>
            <person name="Detter J.C."/>
            <person name="Walston-Davenport K."/>
            <person name="Han S."/>
            <person name="Adams M.W."/>
            <person name="Kelly R.M."/>
        </authorList>
    </citation>
    <scope>NUCLEOTIDE SEQUENCE [LARGE SCALE GENOMIC DNA]</scope>
    <source>
        <strain evidence="14">DSM 18901 / VKM B-2411 / 108</strain>
    </source>
</reference>
<evidence type="ECO:0000259" key="12">
    <source>
        <dbReference type="Pfam" id="PF01435"/>
    </source>
</evidence>
<dbReference type="GO" id="GO:0006508">
    <property type="term" value="P:proteolysis"/>
    <property type="evidence" value="ECO:0007669"/>
    <property type="project" value="UniProtKB-KW"/>
</dbReference>
<keyword evidence="10 11" id="KW-0472">Membrane</keyword>
<evidence type="ECO:0000256" key="11">
    <source>
        <dbReference type="SAM" id="Phobius"/>
    </source>
</evidence>
<evidence type="ECO:0000313" key="13">
    <source>
        <dbReference type="EMBL" id="ADQ06861.1"/>
    </source>
</evidence>
<evidence type="ECO:0000256" key="5">
    <source>
        <dbReference type="ARBA" id="ARBA00022723"/>
    </source>
</evidence>
<protein>
    <submittedName>
        <fullName evidence="13">Peptidase M48 Ste24p</fullName>
    </submittedName>
</protein>
<proteinExistence type="predicted"/>
<dbReference type="GO" id="GO:0004222">
    <property type="term" value="F:metalloendopeptidase activity"/>
    <property type="evidence" value="ECO:0007669"/>
    <property type="project" value="InterPro"/>
</dbReference>
<feature type="transmembrane region" description="Helical" evidence="11">
    <location>
        <begin position="121"/>
        <end position="140"/>
    </location>
</feature>
<name>E4Q8L6_CALH1</name>
<dbReference type="KEGG" id="chd:Calhy_1140"/>
<dbReference type="AlphaFoldDB" id="E4Q8L6"/>
<evidence type="ECO:0000256" key="4">
    <source>
        <dbReference type="ARBA" id="ARBA00022692"/>
    </source>
</evidence>
<feature type="transmembrane region" description="Helical" evidence="11">
    <location>
        <begin position="289"/>
        <end position="308"/>
    </location>
</feature>
<evidence type="ECO:0000256" key="1">
    <source>
        <dbReference type="ARBA" id="ARBA00001947"/>
    </source>
</evidence>
<dbReference type="GO" id="GO:0046872">
    <property type="term" value="F:metal ion binding"/>
    <property type="evidence" value="ECO:0007669"/>
    <property type="project" value="UniProtKB-KW"/>
</dbReference>
<evidence type="ECO:0000256" key="10">
    <source>
        <dbReference type="ARBA" id="ARBA00023136"/>
    </source>
</evidence>
<dbReference type="EMBL" id="CP002219">
    <property type="protein sequence ID" value="ADQ06861.1"/>
    <property type="molecule type" value="Genomic_DNA"/>
</dbReference>
<dbReference type="Gene3D" id="3.30.2010.10">
    <property type="entry name" value="Metalloproteases ('zincins'), catalytic domain"/>
    <property type="match status" value="1"/>
</dbReference>
<keyword evidence="14" id="KW-1185">Reference proteome</keyword>
<feature type="transmembrane region" description="Helical" evidence="11">
    <location>
        <begin position="82"/>
        <end position="100"/>
    </location>
</feature>
<dbReference type="Proteomes" id="UP000006890">
    <property type="component" value="Chromosome"/>
</dbReference>
<dbReference type="OrthoDB" id="9810445at2"/>
<feature type="domain" description="Peptidase M48" evidence="12">
    <location>
        <begin position="187"/>
        <end position="373"/>
    </location>
</feature>
<evidence type="ECO:0000256" key="8">
    <source>
        <dbReference type="ARBA" id="ARBA00022989"/>
    </source>
</evidence>
<evidence type="ECO:0000256" key="6">
    <source>
        <dbReference type="ARBA" id="ARBA00022801"/>
    </source>
</evidence>
<reference key="1">
    <citation type="submission" date="2010-09" db="EMBL/GenBank/DDBJ databases">
        <title>Complete sequence of Caldicellulosiruptor hydrothermalis 108.</title>
        <authorList>
            <consortium name="US DOE Joint Genome Institute"/>
            <person name="Lucas S."/>
            <person name="Copeland A."/>
            <person name="Lapidus A."/>
            <person name="Cheng J.-F."/>
            <person name="Bruce D."/>
            <person name="Goodwin L."/>
            <person name="Pitluck S."/>
            <person name="Davenport K."/>
            <person name="Detter J.C."/>
            <person name="Han C."/>
            <person name="Tapia R."/>
            <person name="Land M."/>
            <person name="Hauser L."/>
            <person name="Chang Y.-J."/>
            <person name="Jeffries C."/>
            <person name="Kyrpides N."/>
            <person name="Ivanova N."/>
            <person name="Mikhailova N."/>
            <person name="Blumer-Schuette S.E."/>
            <person name="Kelly R.M."/>
            <person name="Woyke T."/>
        </authorList>
    </citation>
    <scope>NUCLEOTIDE SEQUENCE</scope>
    <source>
        <strain>108</strain>
    </source>
</reference>
<feature type="transmembrane region" description="Helical" evidence="11">
    <location>
        <begin position="259"/>
        <end position="283"/>
    </location>
</feature>
<dbReference type="STRING" id="632292.Calhy_1140"/>
<dbReference type="Pfam" id="PF01435">
    <property type="entry name" value="Peptidase_M48"/>
    <property type="match status" value="1"/>
</dbReference>
<evidence type="ECO:0000256" key="3">
    <source>
        <dbReference type="ARBA" id="ARBA00022670"/>
    </source>
</evidence>
<evidence type="ECO:0000256" key="7">
    <source>
        <dbReference type="ARBA" id="ARBA00022833"/>
    </source>
</evidence>
<dbReference type="PANTHER" id="PTHR43221">
    <property type="entry name" value="PROTEASE HTPX"/>
    <property type="match status" value="1"/>
</dbReference>
<dbReference type="PANTHER" id="PTHR43221:SF2">
    <property type="entry name" value="PROTEASE HTPX HOMOLOG"/>
    <property type="match status" value="1"/>
</dbReference>
<sequence>MLWIKNIIANLVFFIFCILIMIALKKYIIARYEKSEEKEKEATRLNTFLGRAIFIISLAMGAVGGFIVGILNSKRHNYLADFFILLIYILEVFIIAVFVTTTIQAKILNQKVKGLFLFRKFVSGLLGYVVMLGIIFLPIVKSLRSDDIKYIYILPVAFFVGNYLFYIIFLNLQYPKRRLNEGEEKIIKNTLKRFGVESLRVTVLDTLGQKFANLFAAGIFKPQLLVTSYALENLKEDELDAVLVHEIGHIKAKHVQKILFGWLIAILYYLALVFGFDSLAGYFVSESKMLNFIRLAILLIGAIQFLFLPSYISRTAEIEADLFVLKSGVKREVYESALKTLYAINYIKGDVSNALEKIQSHPSLKNRIKILAEAENKVERGDTHKFKKIYIYLATACTIFATVYLAFGVLLPQEDVKSWSQNIEKIKIEKSIPTLVEIAGNKKEIELPAKVDITDEKDIENIVKSINKTRKKFSLANTVLSNNYHIEIFEKSGKSYLYSYSSDSGTLIKYIPAVDFNKDKPWWGVNKEIGKIISKYSYSFSNLGSVQESVSNSVYKWFVCVDRDWPKYENSEAVFIEKVKDENIGICALKYEIKLPPWVNRKDIDDAIKEAFNVYLRKAKLPSTIPLPEKIFADYKVVFEESEKNKVMTGIVYSFAGFSFVNNKFAAEALGGLEIAKGEILLNSDGSIKGIFLTIPTGQGKYFSKSIERIFGSEKAKKLLLNYQFSEKIYEYAKEYLKSIGNENIKIARYVQTKPSNNWYSQQVYSLLPKVSEITGWNFIESGSIRRLYKIFDFQTPIECTHKTVFEKFNDNEALISFYNIWDVKINGKPIQSYWKFRLNIDGTYKLVDKNDQTGLLLEIVKRVEKKSES</sequence>
<keyword evidence="6" id="KW-0378">Hydrolase</keyword>
<keyword evidence="3" id="KW-0645">Protease</keyword>
<keyword evidence="8 11" id="KW-1133">Transmembrane helix</keyword>
<keyword evidence="2" id="KW-1003">Cell membrane</keyword>
<dbReference type="HOGENOM" id="CLU_016197_0_0_9"/>
<comment type="cofactor">
    <cofactor evidence="1">
        <name>Zn(2+)</name>
        <dbReference type="ChEBI" id="CHEBI:29105"/>
    </cofactor>
</comment>
<accession>E4Q8L6</accession>
<keyword evidence="4 11" id="KW-0812">Transmembrane</keyword>
<keyword evidence="7" id="KW-0862">Zinc</keyword>